<dbReference type="RefSeq" id="WP_101253514.1">
    <property type="nucleotide sequence ID" value="NZ_PIUM01000048.1"/>
</dbReference>
<dbReference type="GO" id="GO:0015562">
    <property type="term" value="F:efflux transmembrane transporter activity"/>
    <property type="evidence" value="ECO:0007669"/>
    <property type="project" value="TreeGrafter"/>
</dbReference>
<evidence type="ECO:0000256" key="4">
    <source>
        <dbReference type="ARBA" id="ARBA00022475"/>
    </source>
</evidence>
<dbReference type="Pfam" id="PF25944">
    <property type="entry name" value="Beta-barrel_RND"/>
    <property type="match status" value="1"/>
</dbReference>
<dbReference type="InterPro" id="IPR058625">
    <property type="entry name" value="MdtA-like_BSH"/>
</dbReference>
<evidence type="ECO:0000256" key="7">
    <source>
        <dbReference type="SAM" id="MobiDB-lite"/>
    </source>
</evidence>
<dbReference type="Pfam" id="PF25917">
    <property type="entry name" value="BSH_RND"/>
    <property type="match status" value="1"/>
</dbReference>
<dbReference type="Gene3D" id="2.40.420.20">
    <property type="match status" value="1"/>
</dbReference>
<gene>
    <name evidence="13" type="ORF">CWS72_25655</name>
</gene>
<feature type="domain" description="Multidrug resistance protein MdtA-like C-terminal permuted SH3" evidence="12">
    <location>
        <begin position="329"/>
        <end position="390"/>
    </location>
</feature>
<dbReference type="OrthoDB" id="9783047at2"/>
<sequence>MNDVQGKDMHQGLPGSMRGGPVKGRRWLRRLIWGVLIALLLGTLGWVVFRPQTAPSSPQGRAGRFSGPVPVVAVPAEKGDIAITLNALGTVTPLATVTVKTQIAGQLTEVAFREGQMVKAGDFLAQIDPRPYQLALAQYAGQLQRDQALLKDAEVNLARYKTLVAQDSIARQTLDTQEALVEQYRGTVETDKAQVNNAKLNLVYCHIVAPATGRVGLRQVDPGNYVQTSDTSGIVVITQMQPITVLFTLAEDNLPAVLKRLHDGASLPVTVFDRAQTLQLASGRLLTVDNQIDTTTGTVKLRAQFDNADGMLFPNQFVNTRLLVDTLKDAVVVPTAAVQRGAPGTYVYLVKPDNTVTVRPVTLGPSAGERVAVTSGVEPGDNVVVDGGDKLREGAQVTLPTAKAQIPAKGRETGSGAATPDDHSGKRDGASGAEHRRRKE</sequence>
<dbReference type="GO" id="GO:1990281">
    <property type="term" value="C:efflux pump complex"/>
    <property type="evidence" value="ECO:0007669"/>
    <property type="project" value="TreeGrafter"/>
</dbReference>
<feature type="transmembrane region" description="Helical" evidence="8">
    <location>
        <begin position="31"/>
        <end position="49"/>
    </location>
</feature>
<dbReference type="PANTHER" id="PTHR30469:SF12">
    <property type="entry name" value="MULTIDRUG RESISTANCE PROTEIN MDTA"/>
    <property type="match status" value="1"/>
</dbReference>
<dbReference type="Pfam" id="PF25876">
    <property type="entry name" value="HH_MFP_RND"/>
    <property type="match status" value="1"/>
</dbReference>
<evidence type="ECO:0000259" key="9">
    <source>
        <dbReference type="Pfam" id="PF25876"/>
    </source>
</evidence>
<dbReference type="Proteomes" id="UP000233293">
    <property type="component" value="Unassembled WGS sequence"/>
</dbReference>
<keyword evidence="4" id="KW-1003">Cell membrane</keyword>
<dbReference type="NCBIfam" id="TIGR01730">
    <property type="entry name" value="RND_mfp"/>
    <property type="match status" value="1"/>
</dbReference>
<dbReference type="Gene3D" id="1.10.287.470">
    <property type="entry name" value="Helix hairpin bin"/>
    <property type="match status" value="1"/>
</dbReference>
<evidence type="ECO:0000256" key="1">
    <source>
        <dbReference type="ARBA" id="ARBA00004236"/>
    </source>
</evidence>
<keyword evidence="8" id="KW-1133">Transmembrane helix</keyword>
<dbReference type="GO" id="GO:0030313">
    <property type="term" value="C:cell envelope"/>
    <property type="evidence" value="ECO:0007669"/>
    <property type="project" value="UniProtKB-SubCell"/>
</dbReference>
<dbReference type="InterPro" id="IPR058624">
    <property type="entry name" value="MdtA-like_HH"/>
</dbReference>
<evidence type="ECO:0000256" key="5">
    <source>
        <dbReference type="ARBA" id="ARBA00022519"/>
    </source>
</evidence>
<feature type="domain" description="Multidrug resistance protein MdtA-like barrel-sandwich hybrid" evidence="10">
    <location>
        <begin position="96"/>
        <end position="238"/>
    </location>
</feature>
<evidence type="ECO:0000256" key="2">
    <source>
        <dbReference type="ARBA" id="ARBA00009477"/>
    </source>
</evidence>
<evidence type="ECO:0000313" key="14">
    <source>
        <dbReference type="Proteomes" id="UP000233293"/>
    </source>
</evidence>
<dbReference type="Gene3D" id="2.40.30.170">
    <property type="match status" value="1"/>
</dbReference>
<dbReference type="FunFam" id="2.40.420.20:FF:000001">
    <property type="entry name" value="Efflux RND transporter periplasmic adaptor subunit"/>
    <property type="match status" value="1"/>
</dbReference>
<reference evidence="14" key="1">
    <citation type="submission" date="2017-12" db="EMBL/GenBank/DDBJ databases">
        <title>Draft genome sequence of Telmatospirillum siberiense 26-4b1T, an acidotolerant peatland alphaproteobacterium potentially involved in sulfur cycling.</title>
        <authorList>
            <person name="Hausmann B."/>
            <person name="Pjevac P."/>
            <person name="Schreck K."/>
            <person name="Herbold C.W."/>
            <person name="Daims H."/>
            <person name="Wagner M."/>
            <person name="Pester M."/>
            <person name="Loy A."/>
        </authorList>
    </citation>
    <scope>NUCLEOTIDE SEQUENCE [LARGE SCALE GENOMIC DNA]</scope>
    <source>
        <strain evidence="14">26-4b1</strain>
    </source>
</reference>
<feature type="domain" description="Multidrug resistance protein MdtA-like beta-barrel" evidence="11">
    <location>
        <begin position="242"/>
        <end position="326"/>
    </location>
</feature>
<name>A0A2N3PMN4_9PROT</name>
<dbReference type="InterPro" id="IPR058626">
    <property type="entry name" value="MdtA-like_b-barrel"/>
</dbReference>
<evidence type="ECO:0000256" key="8">
    <source>
        <dbReference type="SAM" id="Phobius"/>
    </source>
</evidence>
<dbReference type="EMBL" id="PIUM01000048">
    <property type="protein sequence ID" value="PKU21654.1"/>
    <property type="molecule type" value="Genomic_DNA"/>
</dbReference>
<keyword evidence="3" id="KW-0813">Transport</keyword>
<dbReference type="PANTHER" id="PTHR30469">
    <property type="entry name" value="MULTIDRUG RESISTANCE PROTEIN MDTA"/>
    <property type="match status" value="1"/>
</dbReference>
<organism evidence="13 14">
    <name type="scientific">Telmatospirillum siberiense</name>
    <dbReference type="NCBI Taxonomy" id="382514"/>
    <lineage>
        <taxon>Bacteria</taxon>
        <taxon>Pseudomonadati</taxon>
        <taxon>Pseudomonadota</taxon>
        <taxon>Alphaproteobacteria</taxon>
        <taxon>Rhodospirillales</taxon>
        <taxon>Rhodospirillaceae</taxon>
        <taxon>Telmatospirillum</taxon>
    </lineage>
</organism>
<keyword evidence="8" id="KW-0812">Transmembrane</keyword>
<evidence type="ECO:0000313" key="13">
    <source>
        <dbReference type="EMBL" id="PKU21654.1"/>
    </source>
</evidence>
<dbReference type="InterPro" id="IPR058627">
    <property type="entry name" value="MdtA-like_C"/>
</dbReference>
<evidence type="ECO:0000259" key="10">
    <source>
        <dbReference type="Pfam" id="PF25917"/>
    </source>
</evidence>
<evidence type="ECO:0000259" key="11">
    <source>
        <dbReference type="Pfam" id="PF25944"/>
    </source>
</evidence>
<accession>A0A2N3PMN4</accession>
<feature type="domain" description="Multidrug resistance protein MdtA-like alpha-helical hairpin" evidence="9">
    <location>
        <begin position="136"/>
        <end position="204"/>
    </location>
</feature>
<evidence type="ECO:0000256" key="3">
    <source>
        <dbReference type="ARBA" id="ARBA00022448"/>
    </source>
</evidence>
<evidence type="ECO:0000259" key="12">
    <source>
        <dbReference type="Pfam" id="PF25967"/>
    </source>
</evidence>
<dbReference type="SUPFAM" id="SSF111369">
    <property type="entry name" value="HlyD-like secretion proteins"/>
    <property type="match status" value="1"/>
</dbReference>
<dbReference type="NCBIfam" id="NF008589">
    <property type="entry name" value="PRK11556.1"/>
    <property type="match status" value="1"/>
</dbReference>
<keyword evidence="14" id="KW-1185">Reference proteome</keyword>
<keyword evidence="5" id="KW-0997">Cell inner membrane</keyword>
<protein>
    <submittedName>
        <fullName evidence="13">Multidrug transporter subunit MdtA</fullName>
    </submittedName>
</protein>
<keyword evidence="6 8" id="KW-0472">Membrane</keyword>
<dbReference type="AlphaFoldDB" id="A0A2N3PMN4"/>
<feature type="region of interest" description="Disordered" evidence="7">
    <location>
        <begin position="394"/>
        <end position="440"/>
    </location>
</feature>
<evidence type="ECO:0000256" key="6">
    <source>
        <dbReference type="ARBA" id="ARBA00023136"/>
    </source>
</evidence>
<comment type="subcellular location">
    <subcellularLocation>
        <location evidence="1">Cell membrane</location>
    </subcellularLocation>
</comment>
<comment type="similarity">
    <text evidence="2">Belongs to the membrane fusion protein (MFP) (TC 8.A.1) family.</text>
</comment>
<proteinExistence type="inferred from homology"/>
<comment type="caution">
    <text evidence="13">The sequence shown here is derived from an EMBL/GenBank/DDBJ whole genome shotgun (WGS) entry which is preliminary data.</text>
</comment>
<dbReference type="Gene3D" id="2.40.50.100">
    <property type="match status" value="1"/>
</dbReference>
<dbReference type="InterPro" id="IPR006143">
    <property type="entry name" value="RND_pump_MFP"/>
</dbReference>
<dbReference type="Pfam" id="PF25967">
    <property type="entry name" value="RND-MFP_C"/>
    <property type="match status" value="1"/>
</dbReference>
<feature type="compositionally biased region" description="Basic and acidic residues" evidence="7">
    <location>
        <begin position="420"/>
        <end position="429"/>
    </location>
</feature>